<keyword evidence="3 6" id="KW-0812">Transmembrane</keyword>
<dbReference type="InterPro" id="IPR020846">
    <property type="entry name" value="MFS_dom"/>
</dbReference>
<feature type="domain" description="Major facilitator superfamily (MFS) profile" evidence="7">
    <location>
        <begin position="8"/>
        <end position="377"/>
    </location>
</feature>
<evidence type="ECO:0000313" key="8">
    <source>
        <dbReference type="EMBL" id="GGK49225.1"/>
    </source>
</evidence>
<evidence type="ECO:0000256" key="2">
    <source>
        <dbReference type="ARBA" id="ARBA00022475"/>
    </source>
</evidence>
<name>A0A917QHF3_9HYPH</name>
<evidence type="ECO:0000256" key="6">
    <source>
        <dbReference type="SAM" id="Phobius"/>
    </source>
</evidence>
<keyword evidence="9" id="KW-1185">Reference proteome</keyword>
<dbReference type="PANTHER" id="PTHR43124">
    <property type="entry name" value="PURINE EFFLUX PUMP PBUE"/>
    <property type="match status" value="1"/>
</dbReference>
<evidence type="ECO:0000256" key="5">
    <source>
        <dbReference type="ARBA" id="ARBA00023136"/>
    </source>
</evidence>
<proteinExistence type="predicted"/>
<dbReference type="GO" id="GO:0022857">
    <property type="term" value="F:transmembrane transporter activity"/>
    <property type="evidence" value="ECO:0007669"/>
    <property type="project" value="InterPro"/>
</dbReference>
<feature type="transmembrane region" description="Helical" evidence="6">
    <location>
        <begin position="74"/>
        <end position="91"/>
    </location>
</feature>
<evidence type="ECO:0000256" key="4">
    <source>
        <dbReference type="ARBA" id="ARBA00022989"/>
    </source>
</evidence>
<dbReference type="GO" id="GO:0005886">
    <property type="term" value="C:plasma membrane"/>
    <property type="evidence" value="ECO:0007669"/>
    <property type="project" value="UniProtKB-SubCell"/>
</dbReference>
<keyword evidence="2" id="KW-1003">Cell membrane</keyword>
<comment type="subcellular location">
    <subcellularLocation>
        <location evidence="1">Cell membrane</location>
        <topology evidence="1">Multi-pass membrane protein</topology>
    </subcellularLocation>
</comment>
<dbReference type="AlphaFoldDB" id="A0A917QHF3"/>
<evidence type="ECO:0000259" key="7">
    <source>
        <dbReference type="PROSITE" id="PS50850"/>
    </source>
</evidence>
<keyword evidence="5 6" id="KW-0472">Membrane</keyword>
<evidence type="ECO:0000313" key="9">
    <source>
        <dbReference type="Proteomes" id="UP000600449"/>
    </source>
</evidence>
<reference evidence="8 9" key="1">
    <citation type="journal article" date="2014" name="Int. J. Syst. Evol. Microbiol.">
        <title>Complete genome sequence of Corynebacterium casei LMG S-19264T (=DSM 44701T), isolated from a smear-ripened cheese.</title>
        <authorList>
            <consortium name="US DOE Joint Genome Institute (JGI-PGF)"/>
            <person name="Walter F."/>
            <person name="Albersmeier A."/>
            <person name="Kalinowski J."/>
            <person name="Ruckert C."/>
        </authorList>
    </citation>
    <scope>NUCLEOTIDE SEQUENCE [LARGE SCALE GENOMIC DNA]</scope>
    <source>
        <strain evidence="8 9">CGMCC 1.9161</strain>
    </source>
</reference>
<protein>
    <submittedName>
        <fullName evidence="8">MFS transporter</fullName>
    </submittedName>
</protein>
<feature type="transmembrane region" description="Helical" evidence="6">
    <location>
        <begin position="133"/>
        <end position="152"/>
    </location>
</feature>
<evidence type="ECO:0000256" key="3">
    <source>
        <dbReference type="ARBA" id="ARBA00022692"/>
    </source>
</evidence>
<dbReference type="SUPFAM" id="SSF103473">
    <property type="entry name" value="MFS general substrate transporter"/>
    <property type="match status" value="1"/>
</dbReference>
<feature type="transmembrane region" description="Helical" evidence="6">
    <location>
        <begin position="7"/>
        <end position="30"/>
    </location>
</feature>
<dbReference type="Proteomes" id="UP000600449">
    <property type="component" value="Unassembled WGS sequence"/>
</dbReference>
<feature type="transmembrane region" description="Helical" evidence="6">
    <location>
        <begin position="327"/>
        <end position="347"/>
    </location>
</feature>
<feature type="transmembrane region" description="Helical" evidence="6">
    <location>
        <begin position="158"/>
        <end position="180"/>
    </location>
</feature>
<feature type="transmembrane region" description="Helical" evidence="6">
    <location>
        <begin position="244"/>
        <end position="261"/>
    </location>
</feature>
<organism evidence="8 9">
    <name type="scientific">Salinarimonas ramus</name>
    <dbReference type="NCBI Taxonomy" id="690164"/>
    <lineage>
        <taxon>Bacteria</taxon>
        <taxon>Pseudomonadati</taxon>
        <taxon>Pseudomonadota</taxon>
        <taxon>Alphaproteobacteria</taxon>
        <taxon>Hyphomicrobiales</taxon>
        <taxon>Salinarimonadaceae</taxon>
        <taxon>Salinarimonas</taxon>
    </lineage>
</organism>
<feature type="transmembrane region" description="Helical" evidence="6">
    <location>
        <begin position="103"/>
        <end position="121"/>
    </location>
</feature>
<feature type="transmembrane region" description="Helical" evidence="6">
    <location>
        <begin position="292"/>
        <end position="315"/>
    </location>
</feature>
<dbReference type="Gene3D" id="1.20.1250.20">
    <property type="entry name" value="MFS general substrate transporter like domains"/>
    <property type="match status" value="1"/>
</dbReference>
<dbReference type="InterPro" id="IPR036259">
    <property type="entry name" value="MFS_trans_sf"/>
</dbReference>
<dbReference type="PANTHER" id="PTHR43124:SF3">
    <property type="entry name" value="CHLORAMPHENICOL EFFLUX PUMP RV0191"/>
    <property type="match status" value="1"/>
</dbReference>
<gene>
    <name evidence="8" type="ORF">GCM10011322_40320</name>
</gene>
<keyword evidence="4 6" id="KW-1133">Transmembrane helix</keyword>
<feature type="transmembrane region" description="Helical" evidence="6">
    <location>
        <begin position="268"/>
        <end position="286"/>
    </location>
</feature>
<feature type="transmembrane region" description="Helical" evidence="6">
    <location>
        <begin position="42"/>
        <end position="62"/>
    </location>
</feature>
<dbReference type="PROSITE" id="PS50850">
    <property type="entry name" value="MFS"/>
    <property type="match status" value="1"/>
</dbReference>
<accession>A0A917QHF3</accession>
<dbReference type="InterPro" id="IPR050189">
    <property type="entry name" value="MFS_Efflux_Transporters"/>
</dbReference>
<dbReference type="EMBL" id="BMMF01000014">
    <property type="protein sequence ID" value="GGK49225.1"/>
    <property type="molecule type" value="Genomic_DNA"/>
</dbReference>
<dbReference type="RefSeq" id="WP_188915070.1">
    <property type="nucleotide sequence ID" value="NZ_BMMF01000014.1"/>
</dbReference>
<feature type="transmembrane region" description="Helical" evidence="6">
    <location>
        <begin position="208"/>
        <end position="232"/>
    </location>
</feature>
<dbReference type="InterPro" id="IPR011701">
    <property type="entry name" value="MFS"/>
</dbReference>
<feature type="transmembrane region" description="Helical" evidence="6">
    <location>
        <begin position="353"/>
        <end position="372"/>
    </location>
</feature>
<sequence>MTTKSTFLVSTIMISGFLVVGQIYAVIPMLDAIRTEFDVTTARASLVATVFGLSFAAGVVVFGPIADMVDRARLLVGGLAALALASLAVAATDDFSSLVASRALQGFVSASFPATALALVADRIAREQQPPAFSMLGFAFLSSAPLSQLIVAELSLPISAVMTGAALLYLLCAVATYVAARLLPTPERSAAPAGGDADPAADATFPSLAAVILAPSAVLFGFVAFHAAAQLMSGRDPAIDPDQLRLLGFVPLLLCFAAPAISKRHGPAFTASAGIFLIAVAMIVAISGQMPLASVTVSAGVALAVPGLIATVSFWSGDAVRARAMATYTFLLFVGASVAPLFVAAVVEFDMRLAFLLPAALAATASSLLFVAHEIRRRRLAAADAPI</sequence>
<comment type="caution">
    <text evidence="8">The sequence shown here is derived from an EMBL/GenBank/DDBJ whole genome shotgun (WGS) entry which is preliminary data.</text>
</comment>
<dbReference type="Pfam" id="PF07690">
    <property type="entry name" value="MFS_1"/>
    <property type="match status" value="1"/>
</dbReference>
<evidence type="ECO:0000256" key="1">
    <source>
        <dbReference type="ARBA" id="ARBA00004651"/>
    </source>
</evidence>